<dbReference type="EMBL" id="SMGR01000005">
    <property type="protein sequence ID" value="TCK99324.1"/>
    <property type="molecule type" value="Genomic_DNA"/>
</dbReference>
<comment type="similarity">
    <text evidence="1 2">Belongs to the UPF0301 (AlgH) family.</text>
</comment>
<dbReference type="PANTHER" id="PTHR30327">
    <property type="entry name" value="UNCHARACTERIZED PROTEIN YQGE"/>
    <property type="match status" value="1"/>
</dbReference>
<gene>
    <name evidence="3" type="ORF">BXY66_3826</name>
</gene>
<protein>
    <recommendedName>
        <fullName evidence="2">UPF0301 protein BXY66_3826</fullName>
    </recommendedName>
</protein>
<evidence type="ECO:0000313" key="4">
    <source>
        <dbReference type="Proteomes" id="UP000295673"/>
    </source>
</evidence>
<dbReference type="PANTHER" id="PTHR30327:SF1">
    <property type="entry name" value="UPF0301 PROTEIN YQGE"/>
    <property type="match status" value="1"/>
</dbReference>
<name>A0A4R1N0U9_9RHOB</name>
<accession>A0A4R1N0U9</accession>
<sequence length="194" mass="20562">MQDIPDTPESLDLTGRLLIAMPGMGDPRFAHSVVFLCAHSEDGAMGLIVNKAIDGMHLSALLEQLEIALARPELDSTLYYGGPVEGGRGFVLHSPDYISDLNTLTVGDDFSMTSTQDVLEAIATGAGPLRSLMALGYSGWGPGQLEREIGENGWLTCEATTDLVFDLPNADKWAEALRSLGVDPVSLSATAGRA</sequence>
<comment type="caution">
    <text evidence="3">The sequence shown here is derived from an EMBL/GenBank/DDBJ whole genome shotgun (WGS) entry which is preliminary data.</text>
</comment>
<dbReference type="Gene3D" id="3.40.1740.10">
    <property type="entry name" value="VC0467-like"/>
    <property type="match status" value="1"/>
</dbReference>
<dbReference type="NCBIfam" id="NF001268">
    <property type="entry name" value="PRK00228.1-4"/>
    <property type="match status" value="1"/>
</dbReference>
<dbReference type="GO" id="GO:0005829">
    <property type="term" value="C:cytosol"/>
    <property type="evidence" value="ECO:0007669"/>
    <property type="project" value="TreeGrafter"/>
</dbReference>
<evidence type="ECO:0000256" key="2">
    <source>
        <dbReference type="HAMAP-Rule" id="MF_00758"/>
    </source>
</evidence>
<reference evidence="3 4" key="1">
    <citation type="submission" date="2019-03" db="EMBL/GenBank/DDBJ databases">
        <title>Genomic Encyclopedia of Archaeal and Bacterial Type Strains, Phase II (KMG-II): from individual species to whole genera.</title>
        <authorList>
            <person name="Goeker M."/>
        </authorList>
    </citation>
    <scope>NUCLEOTIDE SEQUENCE [LARGE SCALE GENOMIC DNA]</scope>
    <source>
        <strain evidence="3 4">DSM 26433</strain>
    </source>
</reference>
<keyword evidence="4" id="KW-1185">Reference proteome</keyword>
<organism evidence="3 4">
    <name type="scientific">Shimia isoporae</name>
    <dbReference type="NCBI Taxonomy" id="647720"/>
    <lineage>
        <taxon>Bacteria</taxon>
        <taxon>Pseudomonadati</taxon>
        <taxon>Pseudomonadota</taxon>
        <taxon>Alphaproteobacteria</taxon>
        <taxon>Rhodobacterales</taxon>
        <taxon>Roseobacteraceae</taxon>
    </lineage>
</organism>
<dbReference type="SUPFAM" id="SSF143456">
    <property type="entry name" value="VC0467-like"/>
    <property type="match status" value="1"/>
</dbReference>
<dbReference type="Pfam" id="PF02622">
    <property type="entry name" value="DUF179"/>
    <property type="match status" value="1"/>
</dbReference>
<dbReference type="HAMAP" id="MF_00758">
    <property type="entry name" value="UPF0301"/>
    <property type="match status" value="1"/>
</dbReference>
<evidence type="ECO:0000256" key="1">
    <source>
        <dbReference type="ARBA" id="ARBA00009600"/>
    </source>
</evidence>
<dbReference type="InterPro" id="IPR003774">
    <property type="entry name" value="AlgH-like"/>
</dbReference>
<proteinExistence type="inferred from homology"/>
<dbReference type="Proteomes" id="UP000295673">
    <property type="component" value="Unassembled WGS sequence"/>
</dbReference>
<evidence type="ECO:0000313" key="3">
    <source>
        <dbReference type="EMBL" id="TCK99324.1"/>
    </source>
</evidence>
<dbReference type="AlphaFoldDB" id="A0A4R1N0U9"/>